<dbReference type="InterPro" id="IPR002139">
    <property type="entry name" value="Ribo/fructo_kinase"/>
</dbReference>
<keyword evidence="2" id="KW-0808">Transferase</keyword>
<dbReference type="GO" id="GO:0016301">
    <property type="term" value="F:kinase activity"/>
    <property type="evidence" value="ECO:0007669"/>
    <property type="project" value="UniProtKB-KW"/>
</dbReference>
<gene>
    <name evidence="5" type="ORF">A2934_01790</name>
</gene>
<dbReference type="Proteomes" id="UP000177982">
    <property type="component" value="Unassembled WGS sequence"/>
</dbReference>
<organism evidence="5 6">
    <name type="scientific">Candidatus Sungbacteria bacterium RIFCSPLOWO2_01_FULL_47_10</name>
    <dbReference type="NCBI Taxonomy" id="1802276"/>
    <lineage>
        <taxon>Bacteria</taxon>
        <taxon>Candidatus Sungiibacteriota</taxon>
    </lineage>
</organism>
<dbReference type="InterPro" id="IPR011611">
    <property type="entry name" value="PfkB_dom"/>
</dbReference>
<name>A0A1G2L1W0_9BACT</name>
<dbReference type="Gene3D" id="3.40.1190.20">
    <property type="match status" value="1"/>
</dbReference>
<keyword evidence="3" id="KW-0418">Kinase</keyword>
<evidence type="ECO:0000256" key="2">
    <source>
        <dbReference type="ARBA" id="ARBA00022679"/>
    </source>
</evidence>
<evidence type="ECO:0000256" key="1">
    <source>
        <dbReference type="ARBA" id="ARBA00010688"/>
    </source>
</evidence>
<feature type="domain" description="Carbohydrate kinase PfkB" evidence="4">
    <location>
        <begin position="45"/>
        <end position="318"/>
    </location>
</feature>
<dbReference type="PANTHER" id="PTHR43320:SF3">
    <property type="entry name" value="CARBOHYDRATE KINASE PFKB DOMAIN-CONTAINING PROTEIN"/>
    <property type="match status" value="1"/>
</dbReference>
<evidence type="ECO:0000313" key="5">
    <source>
        <dbReference type="EMBL" id="OHA04742.1"/>
    </source>
</evidence>
<evidence type="ECO:0000256" key="3">
    <source>
        <dbReference type="ARBA" id="ARBA00022777"/>
    </source>
</evidence>
<dbReference type="SUPFAM" id="SSF53613">
    <property type="entry name" value="Ribokinase-like"/>
    <property type="match status" value="1"/>
</dbReference>
<dbReference type="AlphaFoldDB" id="A0A1G2L1W0"/>
<evidence type="ECO:0000313" key="6">
    <source>
        <dbReference type="Proteomes" id="UP000177982"/>
    </source>
</evidence>
<comment type="caution">
    <text evidence="5">The sequence shown here is derived from an EMBL/GenBank/DDBJ whole genome shotgun (WGS) entry which is preliminary data.</text>
</comment>
<dbReference type="PRINTS" id="PR00990">
    <property type="entry name" value="RIBOKINASE"/>
</dbReference>
<dbReference type="Pfam" id="PF00294">
    <property type="entry name" value="PfkB"/>
    <property type="match status" value="1"/>
</dbReference>
<accession>A0A1G2L1W0</accession>
<protein>
    <recommendedName>
        <fullName evidence="4">Carbohydrate kinase PfkB domain-containing protein</fullName>
    </recommendedName>
</protein>
<dbReference type="InterPro" id="IPR029056">
    <property type="entry name" value="Ribokinase-like"/>
</dbReference>
<evidence type="ECO:0000259" key="4">
    <source>
        <dbReference type="Pfam" id="PF00294"/>
    </source>
</evidence>
<reference evidence="5 6" key="1">
    <citation type="journal article" date="2016" name="Nat. Commun.">
        <title>Thousands of microbial genomes shed light on interconnected biogeochemical processes in an aquifer system.</title>
        <authorList>
            <person name="Anantharaman K."/>
            <person name="Brown C.T."/>
            <person name="Hug L.A."/>
            <person name="Sharon I."/>
            <person name="Castelle C.J."/>
            <person name="Probst A.J."/>
            <person name="Thomas B.C."/>
            <person name="Singh A."/>
            <person name="Wilkins M.J."/>
            <person name="Karaoz U."/>
            <person name="Brodie E.L."/>
            <person name="Williams K.H."/>
            <person name="Hubbard S.S."/>
            <person name="Banfield J.F."/>
        </authorList>
    </citation>
    <scope>NUCLEOTIDE SEQUENCE [LARGE SCALE GENOMIC DNA]</scope>
</reference>
<dbReference type="EMBL" id="MHQO01000070">
    <property type="protein sequence ID" value="OHA04742.1"/>
    <property type="molecule type" value="Genomic_DNA"/>
</dbReference>
<dbReference type="InterPro" id="IPR052700">
    <property type="entry name" value="Carb_kinase_PfkB-like"/>
</dbReference>
<dbReference type="PANTHER" id="PTHR43320">
    <property type="entry name" value="SUGAR KINASE"/>
    <property type="match status" value="1"/>
</dbReference>
<comment type="similarity">
    <text evidence="1">Belongs to the carbohydrate kinase PfkB family.</text>
</comment>
<proteinExistence type="inferred from homology"/>
<sequence length="342" mass="37705">MFDVLTIGSATRDVFIKSGDFHIDPDHHVLGGRGLVMPLGAKISIEKIVFTTGGGSTNTAATFSRQGFKTGIICMVGNDVSGQAVLEEMREEGINTGFVKKNKDIGTAYSVLLHPAGGERTVLVYRGASEYLRFKDIPLGKIKTSWLYISSVGGHFELLRPIILFAKRNNIHIAYNPGAKELRQRRKLIPLLKYADILIVNRDEAAVITGVSFQDHKKIFRVWDEMSPGMNVMTDAKNGVMVSDGRFLYSAGIYKERAVIDRTGAGDAFGSGFVSGIMRKMPRSGNILTDLSEKDIEYAIRLGSANATAKVEGIGPKFGLLTRKEFERGKRWRKFPIIVSKI</sequence>